<comment type="cofactor">
    <cofactor evidence="1">
        <name>pyridoxal 5'-phosphate</name>
        <dbReference type="ChEBI" id="CHEBI:597326"/>
    </cofactor>
</comment>
<dbReference type="Proteomes" id="UP000078356">
    <property type="component" value="Unassembled WGS sequence"/>
</dbReference>
<proteinExistence type="inferred from homology"/>
<dbReference type="RefSeq" id="WP_064308956.1">
    <property type="nucleotide sequence ID" value="NZ_LWCR01000045.1"/>
</dbReference>
<dbReference type="EMBL" id="LWCR01000045">
    <property type="protein sequence ID" value="OAN26018.1"/>
    <property type="molecule type" value="Genomic_DNA"/>
</dbReference>
<evidence type="ECO:0000256" key="1">
    <source>
        <dbReference type="ARBA" id="ARBA00001933"/>
    </source>
</evidence>
<evidence type="ECO:0000256" key="2">
    <source>
        <dbReference type="ARBA" id="ARBA00008639"/>
    </source>
</evidence>
<dbReference type="PANTHER" id="PTHR43780:SF2">
    <property type="entry name" value="1-AMINOCYCLOPROPANE-1-CARBOXYLATE DEAMINASE-RELATED"/>
    <property type="match status" value="1"/>
</dbReference>
<dbReference type="Pfam" id="PF00291">
    <property type="entry name" value="PALP"/>
    <property type="match status" value="1"/>
</dbReference>
<dbReference type="InterPro" id="IPR001926">
    <property type="entry name" value="TrpB-like_PALP"/>
</dbReference>
<dbReference type="SUPFAM" id="SSF53686">
    <property type="entry name" value="Tryptophan synthase beta subunit-like PLP-dependent enzymes"/>
    <property type="match status" value="1"/>
</dbReference>
<dbReference type="PIRSF" id="PIRSF006278">
    <property type="entry name" value="ACCD_DCysDesulf"/>
    <property type="match status" value="1"/>
</dbReference>
<dbReference type="InterPro" id="IPR027278">
    <property type="entry name" value="ACCD_DCysDesulf"/>
</dbReference>
<evidence type="ECO:0000256" key="5">
    <source>
        <dbReference type="PIRSR" id="PIRSR006278-2"/>
    </source>
</evidence>
<feature type="domain" description="Tryptophan synthase beta chain-like PALP" evidence="6">
    <location>
        <begin position="51"/>
        <end position="289"/>
    </location>
</feature>
<evidence type="ECO:0000313" key="7">
    <source>
        <dbReference type="EMBL" id="OAN26018.1"/>
    </source>
</evidence>
<sequence length="307" mass="32702">MTFPTPAALQEVRLAALAARGLRLAVLRLDQRPAAHNGNKGYKLQPWRERLARSAGRGLISLGGAHSNHLHALAALGREEGFATVGLLRGEPCLTPTVEDLQANGMTLHWLGYGGYRRRHDADFWQPWQARYPGLLSVPEGGCDESAAAACMAIVTELRQGLAALGWPDCQQLWLAAGTGTTLAGVIRAADPAWQVVGGLAVPPGHGVEANLDRLLAQHTNPNWRLLDASRGGFGRIDAELARAMADFEAQTGIALEPLYTGKLWLALRQEIEGGALLPGSRLVLIHSGGLQGRRALEAQLTALAAG</sequence>
<evidence type="ECO:0000259" key="6">
    <source>
        <dbReference type="Pfam" id="PF00291"/>
    </source>
</evidence>
<dbReference type="InterPro" id="IPR036052">
    <property type="entry name" value="TrpB-like_PALP_sf"/>
</dbReference>
<evidence type="ECO:0000313" key="8">
    <source>
        <dbReference type="Proteomes" id="UP000078356"/>
    </source>
</evidence>
<keyword evidence="3 5" id="KW-0663">Pyridoxal phosphate</keyword>
<protein>
    <submittedName>
        <fullName evidence="7">1-aminocyclopropane-1-carboxylate deaminase</fullName>
    </submittedName>
</protein>
<comment type="caution">
    <text evidence="7">The sequence shown here is derived from an EMBL/GenBank/DDBJ whole genome shotgun (WGS) entry which is preliminary data.</text>
</comment>
<organism evidence="7 8">
    <name type="scientific">Pseudomonas oryzihabitans</name>
    <dbReference type="NCBI Taxonomy" id="47885"/>
    <lineage>
        <taxon>Bacteria</taxon>
        <taxon>Pseudomonadati</taxon>
        <taxon>Pseudomonadota</taxon>
        <taxon>Gammaproteobacteria</taxon>
        <taxon>Pseudomonadales</taxon>
        <taxon>Pseudomonadaceae</taxon>
        <taxon>Pseudomonas</taxon>
    </lineage>
</organism>
<dbReference type="AlphaFoldDB" id="A0A178L8F0"/>
<dbReference type="Gene3D" id="3.40.50.1100">
    <property type="match status" value="2"/>
</dbReference>
<dbReference type="GO" id="GO:0019148">
    <property type="term" value="F:D-cysteine desulfhydrase activity"/>
    <property type="evidence" value="ECO:0007669"/>
    <property type="project" value="TreeGrafter"/>
</dbReference>
<name>A0A178L8F0_9PSED</name>
<dbReference type="PANTHER" id="PTHR43780">
    <property type="entry name" value="1-AMINOCYCLOPROPANE-1-CARBOXYLATE DEAMINASE-RELATED"/>
    <property type="match status" value="1"/>
</dbReference>
<evidence type="ECO:0000256" key="3">
    <source>
        <dbReference type="ARBA" id="ARBA00022898"/>
    </source>
</evidence>
<accession>A0A178L8F0</accession>
<evidence type="ECO:0000256" key="4">
    <source>
        <dbReference type="PIRSR" id="PIRSR006278-1"/>
    </source>
</evidence>
<reference evidence="7 8" key="1">
    <citation type="submission" date="2016-04" db="EMBL/GenBank/DDBJ databases">
        <title>Draft Genome Sequences of Staphylococcus capitis Strain H36, S. capitis Strain H65, S. cohnii Strain H62, S. hominis Strain H69, Mycobacterium iranicum Strain H39, Plantibacter sp. Strain H53, Pseudomonas oryzihabitans Strain H72, and Microbacterium sp. Strain H83, isolated from residential settings.</title>
        <authorList>
            <person name="Lymperopoulou D."/>
            <person name="Adams R.I."/>
            <person name="Lindow S."/>
            <person name="Coil D.A."/>
            <person name="Jospin G."/>
            <person name="Eisen J.A."/>
        </authorList>
    </citation>
    <scope>NUCLEOTIDE SEQUENCE [LARGE SCALE GENOMIC DNA]</scope>
    <source>
        <strain evidence="7 8">H72</strain>
    </source>
</reference>
<feature type="modified residue" description="N6-(pyridoxal phosphate)lysine" evidence="5">
    <location>
        <position position="40"/>
    </location>
</feature>
<dbReference type="OrthoDB" id="9801249at2"/>
<gene>
    <name evidence="7" type="ORF">A4V15_06370</name>
</gene>
<comment type="similarity">
    <text evidence="2">Belongs to the ACC deaminase/D-cysteine desulfhydrase family.</text>
</comment>
<feature type="active site" description="Nucleophile" evidence="4">
    <location>
        <position position="67"/>
    </location>
</feature>